<dbReference type="Gramene" id="rna-gnl|WGS:NBSK|LSAT_2X128541_mrna">
    <property type="protein sequence ID" value="cds-PLY67636.1"/>
    <property type="gene ID" value="gene-LSAT_2X128541"/>
</dbReference>
<dbReference type="OrthoDB" id="737041at2759"/>
<keyword evidence="4" id="KW-1185">Reference proteome</keyword>
<feature type="compositionally biased region" description="Polar residues" evidence="1">
    <location>
        <begin position="85"/>
        <end position="100"/>
    </location>
</feature>
<dbReference type="PANTHER" id="PTHR33625">
    <property type="entry name" value="OS08G0179900 PROTEIN"/>
    <property type="match status" value="1"/>
</dbReference>
<keyword evidence="2" id="KW-0472">Membrane</keyword>
<dbReference type="EMBL" id="NBSK02000002">
    <property type="protein sequence ID" value="KAJ0223271.1"/>
    <property type="molecule type" value="Genomic_DNA"/>
</dbReference>
<gene>
    <name evidence="3" type="ORF">LSAT_V11C200097880</name>
</gene>
<keyword evidence="2" id="KW-1133">Transmembrane helix</keyword>
<sequence>MWRSFGQGAGGPMGGGGGGGGGGIMKTFHKAVSAGTGGRGSSQESFSRCATTHYSSNTTTSPTSRPSYKPSSSDYNSNTYSSSSVNQLNRNRANSISPTTGEEYDGVNGFYDDYVFCTVPSMDEVHDAVSSLQQVIDPPELDWIEPSRSMLQSPGYESVYDAFHLLQTEPSVKRMVISLASDNSVWDAVMNNEVVRELRDSVYEANKSIIPGEIEGCDDSFPVSGILNWIFINIKAKAMEIFEKITEMMNSLFQSPRNDRKKATDEDAAMEESFEKKLTSSFLLSVMVLLIVVVSRANK</sequence>
<proteinExistence type="predicted"/>
<keyword evidence="2" id="KW-0812">Transmembrane</keyword>
<feature type="compositionally biased region" description="Polar residues" evidence="1">
    <location>
        <begin position="41"/>
        <end position="50"/>
    </location>
</feature>
<name>A0A9R1WIW7_LACSA</name>
<organism evidence="3 4">
    <name type="scientific">Lactuca sativa</name>
    <name type="common">Garden lettuce</name>
    <dbReference type="NCBI Taxonomy" id="4236"/>
    <lineage>
        <taxon>Eukaryota</taxon>
        <taxon>Viridiplantae</taxon>
        <taxon>Streptophyta</taxon>
        <taxon>Embryophyta</taxon>
        <taxon>Tracheophyta</taxon>
        <taxon>Spermatophyta</taxon>
        <taxon>Magnoliopsida</taxon>
        <taxon>eudicotyledons</taxon>
        <taxon>Gunneridae</taxon>
        <taxon>Pentapetalae</taxon>
        <taxon>asterids</taxon>
        <taxon>campanulids</taxon>
        <taxon>Asterales</taxon>
        <taxon>Asteraceae</taxon>
        <taxon>Cichorioideae</taxon>
        <taxon>Cichorieae</taxon>
        <taxon>Lactucinae</taxon>
        <taxon>Lactuca</taxon>
    </lineage>
</organism>
<evidence type="ECO:0000313" key="4">
    <source>
        <dbReference type="Proteomes" id="UP000235145"/>
    </source>
</evidence>
<feature type="compositionally biased region" description="Gly residues" evidence="1">
    <location>
        <begin position="7"/>
        <end position="24"/>
    </location>
</feature>
<accession>A0A9R1WIW7</accession>
<dbReference type="AlphaFoldDB" id="A0A9R1WIW7"/>
<dbReference type="PANTHER" id="PTHR33625:SF3">
    <property type="entry name" value="OS04G0550700 PROTEIN"/>
    <property type="match status" value="1"/>
</dbReference>
<protein>
    <submittedName>
        <fullName evidence="3">Uncharacterized protein</fullName>
    </submittedName>
</protein>
<feature type="compositionally biased region" description="Low complexity" evidence="1">
    <location>
        <begin position="51"/>
        <end position="84"/>
    </location>
</feature>
<evidence type="ECO:0000256" key="2">
    <source>
        <dbReference type="SAM" id="Phobius"/>
    </source>
</evidence>
<feature type="transmembrane region" description="Helical" evidence="2">
    <location>
        <begin position="278"/>
        <end position="297"/>
    </location>
</feature>
<evidence type="ECO:0000256" key="1">
    <source>
        <dbReference type="SAM" id="MobiDB-lite"/>
    </source>
</evidence>
<feature type="region of interest" description="Disordered" evidence="1">
    <location>
        <begin position="1"/>
        <end position="100"/>
    </location>
</feature>
<comment type="caution">
    <text evidence="3">The sequence shown here is derived from an EMBL/GenBank/DDBJ whole genome shotgun (WGS) entry which is preliminary data.</text>
</comment>
<dbReference type="Proteomes" id="UP000235145">
    <property type="component" value="Unassembled WGS sequence"/>
</dbReference>
<reference evidence="3 4" key="1">
    <citation type="journal article" date="2017" name="Nat. Commun.">
        <title>Genome assembly with in vitro proximity ligation data and whole-genome triplication in lettuce.</title>
        <authorList>
            <person name="Reyes-Chin-Wo S."/>
            <person name="Wang Z."/>
            <person name="Yang X."/>
            <person name="Kozik A."/>
            <person name="Arikit S."/>
            <person name="Song C."/>
            <person name="Xia L."/>
            <person name="Froenicke L."/>
            <person name="Lavelle D.O."/>
            <person name="Truco M.J."/>
            <person name="Xia R."/>
            <person name="Zhu S."/>
            <person name="Xu C."/>
            <person name="Xu H."/>
            <person name="Xu X."/>
            <person name="Cox K."/>
            <person name="Korf I."/>
            <person name="Meyers B.C."/>
            <person name="Michelmore R.W."/>
        </authorList>
    </citation>
    <scope>NUCLEOTIDE SEQUENCE [LARGE SCALE GENOMIC DNA]</scope>
    <source>
        <strain evidence="4">cv. Salinas</strain>
        <tissue evidence="3">Seedlings</tissue>
    </source>
</reference>
<evidence type="ECO:0000313" key="3">
    <source>
        <dbReference type="EMBL" id="KAJ0223271.1"/>
    </source>
</evidence>